<gene>
    <name evidence="1" type="ORF">LITE_LOCUS23832</name>
</gene>
<feature type="non-terminal residue" evidence="1">
    <location>
        <position position="1"/>
    </location>
</feature>
<keyword evidence="2" id="KW-1185">Reference proteome</keyword>
<organism evidence="1 2">
    <name type="scientific">Linum tenue</name>
    <dbReference type="NCBI Taxonomy" id="586396"/>
    <lineage>
        <taxon>Eukaryota</taxon>
        <taxon>Viridiplantae</taxon>
        <taxon>Streptophyta</taxon>
        <taxon>Embryophyta</taxon>
        <taxon>Tracheophyta</taxon>
        <taxon>Spermatophyta</taxon>
        <taxon>Magnoliopsida</taxon>
        <taxon>eudicotyledons</taxon>
        <taxon>Gunneridae</taxon>
        <taxon>Pentapetalae</taxon>
        <taxon>rosids</taxon>
        <taxon>fabids</taxon>
        <taxon>Malpighiales</taxon>
        <taxon>Linaceae</taxon>
        <taxon>Linum</taxon>
    </lineage>
</organism>
<protein>
    <submittedName>
        <fullName evidence="1">Uncharacterized protein</fullName>
    </submittedName>
</protein>
<evidence type="ECO:0000313" key="1">
    <source>
        <dbReference type="EMBL" id="CAI0433358.1"/>
    </source>
</evidence>
<dbReference type="AlphaFoldDB" id="A0AAV0LG75"/>
<dbReference type="Proteomes" id="UP001154282">
    <property type="component" value="Unassembled WGS sequence"/>
</dbReference>
<accession>A0AAV0LG75</accession>
<reference evidence="1" key="1">
    <citation type="submission" date="2022-08" db="EMBL/GenBank/DDBJ databases">
        <authorList>
            <person name="Gutierrez-Valencia J."/>
        </authorList>
    </citation>
    <scope>NUCLEOTIDE SEQUENCE</scope>
</reference>
<dbReference type="EMBL" id="CAMGYJ010000006">
    <property type="protein sequence ID" value="CAI0433358.1"/>
    <property type="molecule type" value="Genomic_DNA"/>
</dbReference>
<proteinExistence type="predicted"/>
<evidence type="ECO:0000313" key="2">
    <source>
        <dbReference type="Proteomes" id="UP001154282"/>
    </source>
</evidence>
<name>A0AAV0LG75_9ROSI</name>
<comment type="caution">
    <text evidence="1">The sequence shown here is derived from an EMBL/GenBank/DDBJ whole genome shotgun (WGS) entry which is preliminary data.</text>
</comment>
<sequence length="231" mass="25715">CPTDDSSLFQFVVGAHLQPPSFFHRGNLLAVPASPPFSILLLFPARESVSKRGVEGVPYLTLPSPSSNSLSRGLGFFFSLLASIVMASNNYDDWISFDGYEEYSLAHLLMMGTRVLVEREEKKKGSRKGMGIIEEGSAEGNLEARAGTMKISISMDATYRPQRLEKGITKHPGKCSLGTRDRLSFQNSLSWSLLLQFARREERGSPDRLPITNVTLQTVGTQIYHFWLLNI</sequence>